<comment type="caution">
    <text evidence="2">The sequence shown here is derived from an EMBL/GenBank/DDBJ whole genome shotgun (WGS) entry which is preliminary data.</text>
</comment>
<gene>
    <name evidence="2" type="ORF">PIB30_080416</name>
</gene>
<feature type="compositionally biased region" description="Low complexity" evidence="1">
    <location>
        <begin position="1"/>
        <end position="21"/>
    </location>
</feature>
<reference evidence="2 3" key="1">
    <citation type="journal article" date="2023" name="Plants (Basel)">
        <title>Bridging the Gap: Combining Genomics and Transcriptomics Approaches to Understand Stylosanthes scabra, an Orphan Legume from the Brazilian Caatinga.</title>
        <authorList>
            <person name="Ferreira-Neto J.R.C."/>
            <person name="da Silva M.D."/>
            <person name="Binneck E."/>
            <person name="de Melo N.F."/>
            <person name="da Silva R.H."/>
            <person name="de Melo A.L.T.M."/>
            <person name="Pandolfi V."/>
            <person name="Bustamante F.O."/>
            <person name="Brasileiro-Vidal A.C."/>
            <person name="Benko-Iseppon A.M."/>
        </authorList>
    </citation>
    <scope>NUCLEOTIDE SEQUENCE [LARGE SCALE GENOMIC DNA]</scope>
    <source>
        <tissue evidence="2">Leaves</tissue>
    </source>
</reference>
<dbReference type="EMBL" id="JASCZI010152205">
    <property type="protein sequence ID" value="MED6175653.1"/>
    <property type="molecule type" value="Genomic_DNA"/>
</dbReference>
<evidence type="ECO:0000256" key="1">
    <source>
        <dbReference type="SAM" id="MobiDB-lite"/>
    </source>
</evidence>
<evidence type="ECO:0000313" key="3">
    <source>
        <dbReference type="Proteomes" id="UP001341840"/>
    </source>
</evidence>
<accession>A0ABU6VUY7</accession>
<sequence length="74" mass="8210">MASQNSGCSRSSRRNSSAQRRMLVCDHGQPPVLRVSGTKENPGRRFWRCVYSTVRGNNCGNNSLDPLQEPMSLA</sequence>
<name>A0ABU6VUY7_9FABA</name>
<feature type="region of interest" description="Disordered" evidence="1">
    <location>
        <begin position="1"/>
        <end position="25"/>
    </location>
</feature>
<keyword evidence="3" id="KW-1185">Reference proteome</keyword>
<evidence type="ECO:0008006" key="4">
    <source>
        <dbReference type="Google" id="ProtNLM"/>
    </source>
</evidence>
<dbReference type="Proteomes" id="UP001341840">
    <property type="component" value="Unassembled WGS sequence"/>
</dbReference>
<proteinExistence type="predicted"/>
<evidence type="ECO:0000313" key="2">
    <source>
        <dbReference type="EMBL" id="MED6175653.1"/>
    </source>
</evidence>
<organism evidence="2 3">
    <name type="scientific">Stylosanthes scabra</name>
    <dbReference type="NCBI Taxonomy" id="79078"/>
    <lineage>
        <taxon>Eukaryota</taxon>
        <taxon>Viridiplantae</taxon>
        <taxon>Streptophyta</taxon>
        <taxon>Embryophyta</taxon>
        <taxon>Tracheophyta</taxon>
        <taxon>Spermatophyta</taxon>
        <taxon>Magnoliopsida</taxon>
        <taxon>eudicotyledons</taxon>
        <taxon>Gunneridae</taxon>
        <taxon>Pentapetalae</taxon>
        <taxon>rosids</taxon>
        <taxon>fabids</taxon>
        <taxon>Fabales</taxon>
        <taxon>Fabaceae</taxon>
        <taxon>Papilionoideae</taxon>
        <taxon>50 kb inversion clade</taxon>
        <taxon>dalbergioids sensu lato</taxon>
        <taxon>Dalbergieae</taxon>
        <taxon>Pterocarpus clade</taxon>
        <taxon>Stylosanthes</taxon>
    </lineage>
</organism>
<protein>
    <recommendedName>
        <fullName evidence="4">Zinc finger GRF-type domain-containing protein</fullName>
    </recommendedName>
</protein>